<evidence type="ECO:0000313" key="3">
    <source>
        <dbReference type="Proteomes" id="UP001240150"/>
    </source>
</evidence>
<keyword evidence="1" id="KW-1133">Transmembrane helix</keyword>
<accession>A0ABY8WPI3</accession>
<protein>
    <recommendedName>
        <fullName evidence="4">PH domain-containing protein</fullName>
    </recommendedName>
</protein>
<dbReference type="RefSeq" id="WP_284921253.1">
    <property type="nucleotide sequence ID" value="NZ_CP126980.1"/>
</dbReference>
<keyword evidence="3" id="KW-1185">Reference proteome</keyword>
<sequence>MIKMMPYRSLGPGDVTAPISDAMLFRHSVLRALFILVPVMIVAWALSMMLASTLLGHPVGWGIHDFLPPPLVGMAVGFGVGALRQRRRPTWIRVSSLGIELAQRGDPVFVPWSSITAARVRRRWIFAVLEVIPADLHAVKAVLPSPYLPRVWYKRGVAMFRIEVGMIRPGLRDLRAALVQYRHAPEEFALNQTAV</sequence>
<name>A0ABY8WPI3_9ACTN</name>
<reference evidence="2 3" key="1">
    <citation type="submission" date="2023-06" db="EMBL/GenBank/DDBJ databases">
        <authorList>
            <person name="Yushchuk O."/>
            <person name="Binda E."/>
            <person name="Ruckert-Reed C."/>
            <person name="Fedorenko V."/>
            <person name="Kalinowski J."/>
            <person name="Marinelli F."/>
        </authorList>
    </citation>
    <scope>NUCLEOTIDE SEQUENCE [LARGE SCALE GENOMIC DNA]</scope>
    <source>
        <strain evidence="2 3">NRRL 3884</strain>
    </source>
</reference>
<dbReference type="Proteomes" id="UP001240150">
    <property type="component" value="Chromosome"/>
</dbReference>
<feature type="transmembrane region" description="Helical" evidence="1">
    <location>
        <begin position="66"/>
        <end position="83"/>
    </location>
</feature>
<gene>
    <name evidence="2" type="ORF">ACTOB_003479</name>
</gene>
<feature type="transmembrane region" description="Helical" evidence="1">
    <location>
        <begin position="33"/>
        <end position="54"/>
    </location>
</feature>
<evidence type="ECO:0008006" key="4">
    <source>
        <dbReference type="Google" id="ProtNLM"/>
    </source>
</evidence>
<evidence type="ECO:0000313" key="2">
    <source>
        <dbReference type="EMBL" id="WIM99814.1"/>
    </source>
</evidence>
<evidence type="ECO:0000256" key="1">
    <source>
        <dbReference type="SAM" id="Phobius"/>
    </source>
</evidence>
<keyword evidence="1" id="KW-0812">Transmembrane</keyword>
<organism evidence="2 3">
    <name type="scientific">Actinoplanes oblitus</name>
    <dbReference type="NCBI Taxonomy" id="3040509"/>
    <lineage>
        <taxon>Bacteria</taxon>
        <taxon>Bacillati</taxon>
        <taxon>Actinomycetota</taxon>
        <taxon>Actinomycetes</taxon>
        <taxon>Micromonosporales</taxon>
        <taxon>Micromonosporaceae</taxon>
        <taxon>Actinoplanes</taxon>
    </lineage>
</organism>
<dbReference type="EMBL" id="CP126980">
    <property type="protein sequence ID" value="WIM99814.1"/>
    <property type="molecule type" value="Genomic_DNA"/>
</dbReference>
<proteinExistence type="predicted"/>
<keyword evidence="1" id="KW-0472">Membrane</keyword>